<dbReference type="Pfam" id="PF23247">
    <property type="entry name" value="LRR_RPS2"/>
    <property type="match status" value="1"/>
</dbReference>
<sequence length="1733" mass="193546">MEALTTVGGALLAATFQWLFAKLDSTQLLNFAKQDQIGLELKNWRNLMLKIQAVVEEAETKQITDPLVKIWVSEVRDLAFDMEDVLDEFRFEAAPFGSNSVANPEQARTNNSLNMFRTCFTGASRSNSMPDYGVRSKIKDITDRLQCISSEINGLGLNLMKVAGGDVSKSRRQWDLLRRPFTAGAHGSKIIVTTRHCKVASMVGNVAAYHLQALPYDECLSLFAQHALGNRDFSAHPNVKEIGRGILHAVSDVQDARHANLNEKKSLHDLKLEWSCDFHHSRNETSEMQVLSALKPHQNLQKLTIKFYGAKEFPSWIGDPLFSKVTNLELYHCPRITSLPSLGQLFSLEVLIIKGMVAVKTVGFEFYGCGSSSVDAFPSLKILRFEDMLVWEEWSSSGFGIELQRARQFVRLHELQIYNCPKLVCRLPTNLPSLVKLEICRCPQLTYSSVSLPSLRKLNLEDCNEMIFRSMIHLTRLRTLKMTNISHLACLPNLFKQDMIALEDLKIEECTELTSLWEDRSNTDKLVCLNRIVIKKCPMFDPMGGEDLKLVPPHNLEALELLDCNNLRRLPILLFNISCVRILRLKGCKELKSLHGVTKMNSESNGNIMHLEKLEIRNCPSLKSFPRGKLPPTLKKLVIEDCELLQALPQGIMSNGDDDDSLHLQEVTIINCPSLKSFPRGRFPTSLKTLVIEDCELLQALPEGLMCDDDNMLHLEDLRLQGLSSLMFFPNRQLPKTLKSLIVFNCSRLDSLPDRILQHSKALETIEICHCTNLQALPFDCFNSLTRLSTLVISGCHGLESFPEPRLLTPNLKYLRINRCKNLKSLPNAMHSLKSLKELKVKSCPSIVAIPEGGLPPNLSLLFIDCENLKQPMSEWVLDRLIYLHHLWIHWICPPENVLPTSLTELYIRNVADLKSLPQGLLKNLSSLQVLDISRCHRLQTLPEEGLPPSLGSLRIDECPVLQHWCLENRDSRRTIAHIPCLWIDVLFFTCSYSQKIVILENPKPPESLESKNPGLELLKEDYEAPDLLTLIESSNGLGSIFCVQIQENGNAGGGGSLAIDVKEDGVSVIETAEGCLLNTAVDKMKEGQIGVEVDGGNGDTAAVELVKDEGAKEDDSSGINGVVLVNRVQVSGDNISLYVDFSETLNGVNRTGLMVNEDELKEVGNERELVTVAPEHKFYVGDIVWFSTKSLSWWPGKILDPSEAPEYALVGNERNCLLVGYFGISHVAWCCPSQLKPFLVNFDQMIRKNKARSFLGAVEKAMDDFGKCLKLEMACSCVLKENKLLFSNSATKEGTECKSGQLAEFFAARFEPVKFLCQLKNLSQVVTKPDMLEFVVLQSYLSAFCCSMGHRQLPLPQLWETTYDAENAEKNSIPYNFLLEQSDVMKNDTLQLNQNEVSTKISGENWGAFSESCVDIIASEGVFSSKQALTSSKRKRKIYDEVRNSSSLLEGPDQGTSVSVENGDDNSELRNESGYDLRGRKKSKYLSYPYVNLEGKVSGETEDPVALKVSHEGVNEFIGSSSSDKRSAKKFQKTWYRKFIKGDNVSAYPELHSISSAELLTELHFLAVDCLFSTESKIFGLIEWFLARFRISVYHDESIYEMLCKNMATQKVSTVADPCLSGNDLLQTKPTSSPLTLPGNKRQKKKKPTISATSNINSLSGTLDGNINFVPCNLSVKASEAMASEAPNGKQTHQETKEATNIPDLNGNGAIPPSSFVVNGNIVSSGLVLLDC</sequence>
<dbReference type="Gene3D" id="1.20.5.4130">
    <property type="match status" value="1"/>
</dbReference>
<dbReference type="InterPro" id="IPR000313">
    <property type="entry name" value="PWWP_dom"/>
</dbReference>
<dbReference type="InterPro" id="IPR038005">
    <property type="entry name" value="RX-like_CC"/>
</dbReference>
<dbReference type="PANTHER" id="PTHR36766">
    <property type="entry name" value="PLANT BROAD-SPECTRUM MILDEW RESISTANCE PROTEIN RPW8"/>
    <property type="match status" value="1"/>
</dbReference>
<keyword evidence="5" id="KW-0067">ATP-binding</keyword>
<protein>
    <recommendedName>
        <fullName evidence="7">PWWP domain-containing protein</fullName>
    </recommendedName>
</protein>
<dbReference type="Pfam" id="PF00931">
    <property type="entry name" value="NB-ARC"/>
    <property type="match status" value="1"/>
</dbReference>
<evidence type="ECO:0000256" key="6">
    <source>
        <dbReference type="SAM" id="MobiDB-lite"/>
    </source>
</evidence>
<evidence type="ECO:0000256" key="4">
    <source>
        <dbReference type="ARBA" id="ARBA00022821"/>
    </source>
</evidence>
<feature type="compositionally biased region" description="Polar residues" evidence="6">
    <location>
        <begin position="1445"/>
        <end position="1461"/>
    </location>
</feature>
<dbReference type="Pfam" id="PF25019">
    <property type="entry name" value="LRR_R13L1-DRL21"/>
    <property type="match status" value="1"/>
</dbReference>
<comment type="caution">
    <text evidence="8">The sequence shown here is derived from an EMBL/GenBank/DDBJ whole genome shotgun (WGS) entry which is preliminary data.</text>
</comment>
<dbReference type="SUPFAM" id="SSF63748">
    <property type="entry name" value="Tudor/PWWP/MBT"/>
    <property type="match status" value="1"/>
</dbReference>
<dbReference type="PANTHER" id="PTHR36766:SF40">
    <property type="entry name" value="DISEASE RESISTANCE PROTEIN RGA3"/>
    <property type="match status" value="1"/>
</dbReference>
<feature type="region of interest" description="Disordered" evidence="6">
    <location>
        <begin position="1445"/>
        <end position="1475"/>
    </location>
</feature>
<evidence type="ECO:0000256" key="1">
    <source>
        <dbReference type="ARBA" id="ARBA00022614"/>
    </source>
</evidence>
<dbReference type="Gene3D" id="3.80.10.10">
    <property type="entry name" value="Ribonuclease Inhibitor"/>
    <property type="match status" value="5"/>
</dbReference>
<dbReference type="Proteomes" id="UP001472677">
    <property type="component" value="Unassembled WGS sequence"/>
</dbReference>
<dbReference type="InterPro" id="IPR057135">
    <property type="entry name" value="At4g27190-like_LRR"/>
</dbReference>
<dbReference type="InterPro" id="IPR032675">
    <property type="entry name" value="LRR_dom_sf"/>
</dbReference>
<dbReference type="InterPro" id="IPR056789">
    <property type="entry name" value="LRR_R13L1-DRL21"/>
</dbReference>
<evidence type="ECO:0000313" key="9">
    <source>
        <dbReference type="Proteomes" id="UP001472677"/>
    </source>
</evidence>
<feature type="domain" description="PWWP" evidence="7">
    <location>
        <begin position="1181"/>
        <end position="1242"/>
    </location>
</feature>
<dbReference type="Pfam" id="PF00855">
    <property type="entry name" value="PWWP"/>
    <property type="match status" value="1"/>
</dbReference>
<dbReference type="Gene3D" id="2.30.30.140">
    <property type="match status" value="1"/>
</dbReference>
<dbReference type="CDD" id="cd14798">
    <property type="entry name" value="RX-CC_like"/>
    <property type="match status" value="1"/>
</dbReference>
<dbReference type="CDD" id="cd05162">
    <property type="entry name" value="PWWP"/>
    <property type="match status" value="1"/>
</dbReference>
<dbReference type="SUPFAM" id="SSF52047">
    <property type="entry name" value="RNI-like"/>
    <property type="match status" value="1"/>
</dbReference>
<dbReference type="EMBL" id="JBBPBM010000007">
    <property type="protein sequence ID" value="KAK8575640.1"/>
    <property type="molecule type" value="Genomic_DNA"/>
</dbReference>
<dbReference type="InterPro" id="IPR041118">
    <property type="entry name" value="Rx_N"/>
</dbReference>
<proteinExistence type="predicted"/>
<evidence type="ECO:0000259" key="7">
    <source>
        <dbReference type="PROSITE" id="PS50812"/>
    </source>
</evidence>
<feature type="compositionally biased region" description="Polar residues" evidence="6">
    <location>
        <begin position="1626"/>
        <end position="1636"/>
    </location>
</feature>
<dbReference type="PROSITE" id="PS50812">
    <property type="entry name" value="PWWP"/>
    <property type="match status" value="1"/>
</dbReference>
<dbReference type="SUPFAM" id="SSF52058">
    <property type="entry name" value="L domain-like"/>
    <property type="match status" value="1"/>
</dbReference>
<accession>A0ABR2FBB3</accession>
<evidence type="ECO:0000313" key="8">
    <source>
        <dbReference type="EMBL" id="KAK8575640.1"/>
    </source>
</evidence>
<evidence type="ECO:0000256" key="2">
    <source>
        <dbReference type="ARBA" id="ARBA00022737"/>
    </source>
</evidence>
<reference evidence="8 9" key="1">
    <citation type="journal article" date="2024" name="G3 (Bethesda)">
        <title>Genome assembly of Hibiscus sabdariffa L. provides insights into metabolisms of medicinal natural products.</title>
        <authorList>
            <person name="Kim T."/>
        </authorList>
    </citation>
    <scope>NUCLEOTIDE SEQUENCE [LARGE SCALE GENOMIC DNA]</scope>
    <source>
        <strain evidence="8">TK-2024</strain>
        <tissue evidence="8">Old leaves</tissue>
    </source>
</reference>
<dbReference type="SMART" id="SM00293">
    <property type="entry name" value="PWWP"/>
    <property type="match status" value="1"/>
</dbReference>
<dbReference type="InterPro" id="IPR002182">
    <property type="entry name" value="NB-ARC"/>
</dbReference>
<dbReference type="InterPro" id="IPR027417">
    <property type="entry name" value="P-loop_NTPase"/>
</dbReference>
<organism evidence="8 9">
    <name type="scientific">Hibiscus sabdariffa</name>
    <name type="common">roselle</name>
    <dbReference type="NCBI Taxonomy" id="183260"/>
    <lineage>
        <taxon>Eukaryota</taxon>
        <taxon>Viridiplantae</taxon>
        <taxon>Streptophyta</taxon>
        <taxon>Embryophyta</taxon>
        <taxon>Tracheophyta</taxon>
        <taxon>Spermatophyta</taxon>
        <taxon>Magnoliopsida</taxon>
        <taxon>eudicotyledons</taxon>
        <taxon>Gunneridae</taxon>
        <taxon>Pentapetalae</taxon>
        <taxon>rosids</taxon>
        <taxon>malvids</taxon>
        <taxon>Malvales</taxon>
        <taxon>Malvaceae</taxon>
        <taxon>Malvoideae</taxon>
        <taxon>Hibiscus</taxon>
    </lineage>
</organism>
<keyword evidence="9" id="KW-1185">Reference proteome</keyword>
<keyword evidence="2" id="KW-0677">Repeat</keyword>
<dbReference type="Pfam" id="PF18052">
    <property type="entry name" value="Rx_N"/>
    <property type="match status" value="1"/>
</dbReference>
<feature type="region of interest" description="Disordered" evidence="6">
    <location>
        <begin position="1626"/>
        <end position="1652"/>
    </location>
</feature>
<dbReference type="SUPFAM" id="SSF52540">
    <property type="entry name" value="P-loop containing nucleoside triphosphate hydrolases"/>
    <property type="match status" value="1"/>
</dbReference>
<feature type="region of interest" description="Disordered" evidence="6">
    <location>
        <begin position="1682"/>
        <end position="1710"/>
    </location>
</feature>
<evidence type="ECO:0000256" key="3">
    <source>
        <dbReference type="ARBA" id="ARBA00022741"/>
    </source>
</evidence>
<name>A0ABR2FBB3_9ROSI</name>
<keyword evidence="4" id="KW-0611">Plant defense</keyword>
<gene>
    <name evidence="8" type="ORF">V6N12_063308</name>
</gene>
<keyword evidence="1" id="KW-0433">Leucine-rich repeat</keyword>
<keyword evidence="3" id="KW-0547">Nucleotide-binding</keyword>
<evidence type="ECO:0000256" key="5">
    <source>
        <dbReference type="ARBA" id="ARBA00022840"/>
    </source>
</evidence>